<name>A0A2P8QYW6_9BACT</name>
<organism evidence="2 3">
    <name type="scientific">Campylobacter blaseri</name>
    <dbReference type="NCBI Taxonomy" id="2042961"/>
    <lineage>
        <taxon>Bacteria</taxon>
        <taxon>Pseudomonadati</taxon>
        <taxon>Campylobacterota</taxon>
        <taxon>Epsilonproteobacteria</taxon>
        <taxon>Campylobacterales</taxon>
        <taxon>Campylobacteraceae</taxon>
        <taxon>Campylobacter</taxon>
    </lineage>
</organism>
<dbReference type="OrthoDB" id="5372311at2"/>
<accession>A0A2P8QYW6</accession>
<keyword evidence="1" id="KW-0472">Membrane</keyword>
<evidence type="ECO:0000313" key="3">
    <source>
        <dbReference type="Proteomes" id="UP000240535"/>
    </source>
</evidence>
<keyword evidence="1" id="KW-1133">Transmembrane helix</keyword>
<gene>
    <name evidence="2" type="ORF">CQ405_08365</name>
</gene>
<comment type="caution">
    <text evidence="2">The sequence shown here is derived from an EMBL/GenBank/DDBJ whole genome shotgun (WGS) entry which is preliminary data.</text>
</comment>
<sequence>MDDLKNLKPNSSQNIKPKAYSEEEILNKEHITIDDLKLIAPTDEGNLNLDDSVVYQDVRVTNLLLSTSKIPKNAYVNQIFKIDLKADIQQDINLNLEILIEKTADLKWINNSKITWINEGKGVFKTTLWLEANSTKSKLNKIEIIATRNGEFFQNASIRPKIPTFIDIEKRDNYANIVADELIVKSYKTSKFDDHSNIMTIELNAKNCNLSSFFIDSDEIIKQGINSVRGLYANQSGFYFVVFDQNKTNFEFNYFNAKTKQFENFSLDVNLITDDLSTQTGLSPQDDPFLVYKKFTLFSLVIILLILYILSKNTTPLIFAVFLIGFNIYMKDPHSVGVVYKSSHVKILPMEKSTIFYIPSEDENVQIFGSNKNYYKVMFKNGKIGWVDKSNLEIK</sequence>
<keyword evidence="3" id="KW-1185">Reference proteome</keyword>
<proteinExistence type="predicted"/>
<keyword evidence="1" id="KW-0812">Transmembrane</keyword>
<feature type="transmembrane region" description="Helical" evidence="1">
    <location>
        <begin position="295"/>
        <end position="311"/>
    </location>
</feature>
<dbReference type="Proteomes" id="UP000240535">
    <property type="component" value="Unassembled WGS sequence"/>
</dbReference>
<reference evidence="3" key="1">
    <citation type="submission" date="2017-10" db="EMBL/GenBank/DDBJ databases">
        <title>Campylobacter species from seals.</title>
        <authorList>
            <person name="Gilbert M.J."/>
            <person name="Zomer A.L."/>
            <person name="Timmerman A.J."/>
            <person name="Duim B."/>
            <person name="Wagenaar J.A."/>
        </authorList>
    </citation>
    <scope>NUCLEOTIDE SEQUENCE [LARGE SCALE GENOMIC DNA]</scope>
    <source>
        <strain evidence="3">17S00004-5</strain>
    </source>
</reference>
<protein>
    <submittedName>
        <fullName evidence="2">SH3 domain-containing protein</fullName>
    </submittedName>
</protein>
<evidence type="ECO:0000313" key="2">
    <source>
        <dbReference type="EMBL" id="PSM51429.1"/>
    </source>
</evidence>
<dbReference type="EMBL" id="PDHH01000008">
    <property type="protein sequence ID" value="PSM51429.1"/>
    <property type="molecule type" value="Genomic_DNA"/>
</dbReference>
<evidence type="ECO:0000256" key="1">
    <source>
        <dbReference type="SAM" id="Phobius"/>
    </source>
</evidence>
<dbReference type="AlphaFoldDB" id="A0A2P8QYW6"/>